<keyword evidence="2" id="KW-0808">Transferase</keyword>
<dbReference type="AlphaFoldDB" id="A0A5R9GAE3"/>
<keyword evidence="3" id="KW-1185">Reference proteome</keyword>
<accession>A0A5R9GAE3</accession>
<dbReference type="CDD" id="cd02440">
    <property type="entry name" value="AdoMet_MTases"/>
    <property type="match status" value="1"/>
</dbReference>
<feature type="domain" description="Methyltransferase type 11" evidence="1">
    <location>
        <begin position="136"/>
        <end position="227"/>
    </location>
</feature>
<dbReference type="EMBL" id="VCIW01000017">
    <property type="protein sequence ID" value="TLS50064.1"/>
    <property type="molecule type" value="Genomic_DNA"/>
</dbReference>
<gene>
    <name evidence="2" type="ORF">FE782_22270</name>
</gene>
<protein>
    <submittedName>
        <fullName evidence="2">Class I SAM-dependent methyltransferase</fullName>
    </submittedName>
</protein>
<dbReference type="PANTHER" id="PTHR43591:SF24">
    <property type="entry name" value="2-METHOXY-6-POLYPRENYL-1,4-BENZOQUINOL METHYLASE, MITOCHONDRIAL"/>
    <property type="match status" value="1"/>
</dbReference>
<dbReference type="InterPro" id="IPR029063">
    <property type="entry name" value="SAM-dependent_MTases_sf"/>
</dbReference>
<organism evidence="2 3">
    <name type="scientific">Paenibacillus antri</name>
    <dbReference type="NCBI Taxonomy" id="2582848"/>
    <lineage>
        <taxon>Bacteria</taxon>
        <taxon>Bacillati</taxon>
        <taxon>Bacillota</taxon>
        <taxon>Bacilli</taxon>
        <taxon>Bacillales</taxon>
        <taxon>Paenibacillaceae</taxon>
        <taxon>Paenibacillus</taxon>
    </lineage>
</organism>
<proteinExistence type="predicted"/>
<reference evidence="2 3" key="1">
    <citation type="submission" date="2019-05" db="EMBL/GenBank/DDBJ databases">
        <authorList>
            <person name="Narsing Rao M.P."/>
            <person name="Li W.J."/>
        </authorList>
    </citation>
    <scope>NUCLEOTIDE SEQUENCE [LARGE SCALE GENOMIC DNA]</scope>
    <source>
        <strain evidence="2 3">SYSU_K30003</strain>
    </source>
</reference>
<evidence type="ECO:0000259" key="1">
    <source>
        <dbReference type="Pfam" id="PF08241"/>
    </source>
</evidence>
<dbReference type="GO" id="GO:0032259">
    <property type="term" value="P:methylation"/>
    <property type="evidence" value="ECO:0007669"/>
    <property type="project" value="UniProtKB-KW"/>
</dbReference>
<keyword evidence="2" id="KW-0489">Methyltransferase</keyword>
<evidence type="ECO:0000313" key="2">
    <source>
        <dbReference type="EMBL" id="TLS50064.1"/>
    </source>
</evidence>
<dbReference type="Gene3D" id="3.40.50.150">
    <property type="entry name" value="Vaccinia Virus protein VP39"/>
    <property type="match status" value="1"/>
</dbReference>
<evidence type="ECO:0000313" key="3">
    <source>
        <dbReference type="Proteomes" id="UP000309676"/>
    </source>
</evidence>
<dbReference type="InterPro" id="IPR013216">
    <property type="entry name" value="Methyltransf_11"/>
</dbReference>
<name>A0A5R9GAE3_9BACL</name>
<dbReference type="SUPFAM" id="SSF53335">
    <property type="entry name" value="S-adenosyl-L-methionine-dependent methyltransferases"/>
    <property type="match status" value="1"/>
</dbReference>
<comment type="caution">
    <text evidence="2">The sequence shown here is derived from an EMBL/GenBank/DDBJ whole genome shotgun (WGS) entry which is preliminary data.</text>
</comment>
<dbReference type="GO" id="GO:0008757">
    <property type="term" value="F:S-adenosylmethionine-dependent methyltransferase activity"/>
    <property type="evidence" value="ECO:0007669"/>
    <property type="project" value="InterPro"/>
</dbReference>
<dbReference type="Pfam" id="PF08241">
    <property type="entry name" value="Methyltransf_11"/>
    <property type="match status" value="1"/>
</dbReference>
<dbReference type="Proteomes" id="UP000309676">
    <property type="component" value="Unassembled WGS sequence"/>
</dbReference>
<dbReference type="PANTHER" id="PTHR43591">
    <property type="entry name" value="METHYLTRANSFERASE"/>
    <property type="match status" value="1"/>
</dbReference>
<sequence>MMIKKRGSEGLDFSVIRCPVFVYSFATVTAMPSSCAGLKVRSPPGRNSIGQCDRLRQRTMAHTGCSTSEINRSRARINSNRYRTIISKLISRRVNSIDFQFSPGLYHRFVRPKWLTKKYIHDPISMHFPLDRRSVLDFGCGTGANCTMVSPEFYVGVDADDRRTRFASRLHPGYTFHPLASETLPLDDQSIDYVWIIAVLHHIPCDSIPAYVKEFRRILKPGGRVIVMEPFLSDRTPLSNRFMRWWDRGRHIRGEDGYVKFFADHQFSCDIHQKFRKCFLYNELFFSAKP</sequence>